<gene>
    <name evidence="2" type="ORF">COO91_02737</name>
</gene>
<dbReference type="KEGG" id="nfl:COO91_02737"/>
<protein>
    <submittedName>
        <fullName evidence="2">Uncharacterized protein</fullName>
    </submittedName>
</protein>
<reference evidence="2 3" key="1">
    <citation type="submission" date="2017-11" db="EMBL/GenBank/DDBJ databases">
        <title>Complete genome of a free-living desiccation-tolerant cyanobacterium and its photosynthetic adaptation to extreme terrestrial habitat.</title>
        <authorList>
            <person name="Shang J."/>
        </authorList>
    </citation>
    <scope>NUCLEOTIDE SEQUENCE [LARGE SCALE GENOMIC DNA]</scope>
    <source>
        <strain evidence="2 3">CCNUN1</strain>
    </source>
</reference>
<evidence type="ECO:0000256" key="1">
    <source>
        <dbReference type="SAM" id="Phobius"/>
    </source>
</evidence>
<keyword evidence="1" id="KW-0472">Membrane</keyword>
<keyword evidence="1" id="KW-0812">Transmembrane</keyword>
<dbReference type="EMBL" id="CP024785">
    <property type="protein sequence ID" value="AUB36812.1"/>
    <property type="molecule type" value="Genomic_DNA"/>
</dbReference>
<evidence type="ECO:0000313" key="3">
    <source>
        <dbReference type="Proteomes" id="UP000232003"/>
    </source>
</evidence>
<organism evidence="2 3">
    <name type="scientific">Nostoc flagelliforme CCNUN1</name>
    <dbReference type="NCBI Taxonomy" id="2038116"/>
    <lineage>
        <taxon>Bacteria</taxon>
        <taxon>Bacillati</taxon>
        <taxon>Cyanobacteriota</taxon>
        <taxon>Cyanophyceae</taxon>
        <taxon>Nostocales</taxon>
        <taxon>Nostocaceae</taxon>
        <taxon>Nostoc</taxon>
    </lineage>
</organism>
<keyword evidence="3" id="KW-1185">Reference proteome</keyword>
<feature type="transmembrane region" description="Helical" evidence="1">
    <location>
        <begin position="20"/>
        <end position="44"/>
    </location>
</feature>
<proteinExistence type="predicted"/>
<dbReference type="Proteomes" id="UP000232003">
    <property type="component" value="Chromosome"/>
</dbReference>
<dbReference type="AlphaFoldDB" id="A0A2K8SMY0"/>
<accession>A0A2K8SMY0</accession>
<keyword evidence="1" id="KW-1133">Transmembrane helix</keyword>
<evidence type="ECO:0000313" key="2">
    <source>
        <dbReference type="EMBL" id="AUB36812.1"/>
    </source>
</evidence>
<sequence length="45" mass="5232">MILTNDPCPMPDAPCPMPNNYFVFLILFNCDAKIFKVFANLYYLI</sequence>
<name>A0A2K8SMY0_9NOSO</name>